<feature type="repeat" description="PPR" evidence="3">
    <location>
        <begin position="478"/>
        <end position="512"/>
    </location>
</feature>
<feature type="repeat" description="PPR" evidence="3">
    <location>
        <begin position="337"/>
        <end position="371"/>
    </location>
</feature>
<evidence type="ECO:0000256" key="1">
    <source>
        <dbReference type="ARBA" id="ARBA00007626"/>
    </source>
</evidence>
<feature type="repeat" description="PPR" evidence="3">
    <location>
        <begin position="230"/>
        <end position="264"/>
    </location>
</feature>
<keyword evidence="2" id="KW-0677">Repeat</keyword>
<dbReference type="Pfam" id="PF13041">
    <property type="entry name" value="PPR_2"/>
    <property type="match status" value="3"/>
</dbReference>
<evidence type="ECO:0000313" key="5">
    <source>
        <dbReference type="EMBL" id="KAK9081534.1"/>
    </source>
</evidence>
<organism evidence="5 6">
    <name type="scientific">Stephania yunnanensis</name>
    <dbReference type="NCBI Taxonomy" id="152371"/>
    <lineage>
        <taxon>Eukaryota</taxon>
        <taxon>Viridiplantae</taxon>
        <taxon>Streptophyta</taxon>
        <taxon>Embryophyta</taxon>
        <taxon>Tracheophyta</taxon>
        <taxon>Spermatophyta</taxon>
        <taxon>Magnoliopsida</taxon>
        <taxon>Ranunculales</taxon>
        <taxon>Menispermaceae</taxon>
        <taxon>Menispermoideae</taxon>
        <taxon>Cissampelideae</taxon>
        <taxon>Stephania</taxon>
    </lineage>
</organism>
<dbReference type="InterPro" id="IPR002885">
    <property type="entry name" value="PPR_rpt"/>
</dbReference>
<feature type="repeat" description="PPR" evidence="3">
    <location>
        <begin position="372"/>
        <end position="406"/>
    </location>
</feature>
<dbReference type="AlphaFoldDB" id="A0AAP0E2E5"/>
<dbReference type="Gene3D" id="1.25.40.10">
    <property type="entry name" value="Tetratricopeptide repeat domain"/>
    <property type="match status" value="5"/>
</dbReference>
<dbReference type="InterPro" id="IPR011990">
    <property type="entry name" value="TPR-like_helical_dom_sf"/>
</dbReference>
<dbReference type="Pfam" id="PF01535">
    <property type="entry name" value="PPR"/>
    <property type="match status" value="1"/>
</dbReference>
<dbReference type="NCBIfam" id="TIGR00756">
    <property type="entry name" value="PPR"/>
    <property type="match status" value="8"/>
</dbReference>
<dbReference type="EMBL" id="JBBNAF010000053">
    <property type="protein sequence ID" value="KAK9081534.1"/>
    <property type="molecule type" value="Genomic_DNA"/>
</dbReference>
<feature type="region of interest" description="Disordered" evidence="4">
    <location>
        <begin position="32"/>
        <end position="51"/>
    </location>
</feature>
<dbReference type="Pfam" id="PF13812">
    <property type="entry name" value="PPR_3"/>
    <property type="match status" value="1"/>
</dbReference>
<reference evidence="5 6" key="1">
    <citation type="submission" date="2024-01" db="EMBL/GenBank/DDBJ databases">
        <title>Genome assemblies of Stephania.</title>
        <authorList>
            <person name="Yang L."/>
        </authorList>
    </citation>
    <scope>NUCLEOTIDE SEQUENCE [LARGE SCALE GENOMIC DNA]</scope>
    <source>
        <strain evidence="5">YNDBR</strain>
        <tissue evidence="5">Leaf</tissue>
    </source>
</reference>
<comment type="similarity">
    <text evidence="1">Belongs to the PPR family. P subfamily.</text>
</comment>
<dbReference type="PANTHER" id="PTHR47942">
    <property type="entry name" value="TETRATRICOPEPTIDE REPEAT (TPR)-LIKE SUPERFAMILY PROTEIN-RELATED"/>
    <property type="match status" value="1"/>
</dbReference>
<proteinExistence type="inferred from homology"/>
<feature type="repeat" description="PPR" evidence="3">
    <location>
        <begin position="407"/>
        <end position="441"/>
    </location>
</feature>
<dbReference type="InterPro" id="IPR051222">
    <property type="entry name" value="PPR/CCM1_RNA-binding"/>
</dbReference>
<dbReference type="SUPFAM" id="SSF81901">
    <property type="entry name" value="HCP-like"/>
    <property type="match status" value="1"/>
</dbReference>
<dbReference type="PANTHER" id="PTHR47942:SF16">
    <property type="entry name" value="PENTATRICOPEPTIDE REPEAT DOMAIN CONTAINING PROTEIN-RELATED"/>
    <property type="match status" value="1"/>
</dbReference>
<feature type="repeat" description="PPR" evidence="3">
    <location>
        <begin position="162"/>
        <end position="196"/>
    </location>
</feature>
<comment type="caution">
    <text evidence="5">The sequence shown here is derived from an EMBL/GenBank/DDBJ whole genome shotgun (WGS) entry which is preliminary data.</text>
</comment>
<dbReference type="Pfam" id="PF12854">
    <property type="entry name" value="PPR_1"/>
    <property type="match status" value="2"/>
</dbReference>
<feature type="compositionally biased region" description="Polar residues" evidence="4">
    <location>
        <begin position="34"/>
        <end position="51"/>
    </location>
</feature>
<gene>
    <name evidence="5" type="ORF">Syun_030858</name>
</gene>
<evidence type="ECO:0008006" key="7">
    <source>
        <dbReference type="Google" id="ProtNLM"/>
    </source>
</evidence>
<sequence length="563" mass="63094">MATSSARALTTNPTPAISPSLIASISSILKTLKPHQNPNPQNPITPSSPLNQFSQTLTPNLVIQVIKSNPQIPHQVLSFFNWASNPNPNPKNYSHSTRCYAAMIDLLISHNLFTIAIDLLEKTGNLSDFMMGKLIKAYGDHGDIRGAIRWLDRAKNVEFGRCLYCYNALLGVLVRANRVNMAKGLFDQIVREGVVEPDVWTYTTMIRGFCKMGMIGDAMKVFDEMTCQPNLVTYNTIIAGLCRKGSMETARAVFDRMVERGESCLPDTVTFTTLIDGFCKRNELEAAERWMEEMAKHNCEPNVVTYNALINGLCLGGKVEEAKRMMTKMRLNGLKDNVATHTSLLKGFCVVGRSSDAAKHLDEMISLGLEPDVKAYGVVVNEYCKVVQPDEAMVLLEKMRMRGLNPHVSSYNALLRVLCYKGELDKAVFVLKSMPHWGCFPNFLSYSTVICSLCGVRGRMQDVESLVVCMHRGDHKLDTSTYCMMVRGYCKNGEVEMAVGTFDDMMEKGFTIDLDSFSVFAKELCAEGRTSDVKKAFEEIRRRCVISNLEDYKRIMDEHLCNL</sequence>
<dbReference type="PROSITE" id="PS51375">
    <property type="entry name" value="PPR"/>
    <property type="match status" value="9"/>
</dbReference>
<feature type="repeat" description="PPR" evidence="3">
    <location>
        <begin position="302"/>
        <end position="336"/>
    </location>
</feature>
<dbReference type="FunFam" id="1.25.40.10:FF:000294">
    <property type="entry name" value="Pentatricopeptide repeat-containing protein At1g09900"/>
    <property type="match status" value="1"/>
</dbReference>
<feature type="repeat" description="PPR" evidence="3">
    <location>
        <begin position="198"/>
        <end position="228"/>
    </location>
</feature>
<name>A0AAP0E2E5_9MAGN</name>
<evidence type="ECO:0000256" key="2">
    <source>
        <dbReference type="ARBA" id="ARBA00022737"/>
    </source>
</evidence>
<dbReference type="Proteomes" id="UP001420932">
    <property type="component" value="Unassembled WGS sequence"/>
</dbReference>
<evidence type="ECO:0000256" key="4">
    <source>
        <dbReference type="SAM" id="MobiDB-lite"/>
    </source>
</evidence>
<feature type="repeat" description="PPR" evidence="3">
    <location>
        <begin position="267"/>
        <end position="301"/>
    </location>
</feature>
<protein>
    <recommendedName>
        <fullName evidence="7">Pentatricopeptide repeat-containing protein</fullName>
    </recommendedName>
</protein>
<evidence type="ECO:0000256" key="3">
    <source>
        <dbReference type="PROSITE-ProRule" id="PRU00708"/>
    </source>
</evidence>
<keyword evidence="6" id="KW-1185">Reference proteome</keyword>
<evidence type="ECO:0000313" key="6">
    <source>
        <dbReference type="Proteomes" id="UP001420932"/>
    </source>
</evidence>
<accession>A0AAP0E2E5</accession>